<feature type="signal peptide" evidence="3">
    <location>
        <begin position="1"/>
        <end position="38"/>
    </location>
</feature>
<dbReference type="AlphaFoldDB" id="A0A9W4UAB5"/>
<dbReference type="OrthoDB" id="19261at2759"/>
<evidence type="ECO:0000259" key="4">
    <source>
        <dbReference type="SMART" id="SM00664"/>
    </source>
</evidence>
<keyword evidence="2" id="KW-1133">Transmembrane helix</keyword>
<feature type="region of interest" description="Disordered" evidence="1">
    <location>
        <begin position="209"/>
        <end position="252"/>
    </location>
</feature>
<dbReference type="SUPFAM" id="SSF49344">
    <property type="entry name" value="CBD9-like"/>
    <property type="match status" value="1"/>
</dbReference>
<keyword evidence="3" id="KW-0732">Signal</keyword>
<evidence type="ECO:0000256" key="2">
    <source>
        <dbReference type="SAM" id="Phobius"/>
    </source>
</evidence>
<comment type="caution">
    <text evidence="5">The sequence shown here is derived from an EMBL/GenBank/DDBJ whole genome shotgun (WGS) entry which is preliminary data.</text>
</comment>
<organism evidence="5 6">
    <name type="scientific">Periconia digitata</name>
    <dbReference type="NCBI Taxonomy" id="1303443"/>
    <lineage>
        <taxon>Eukaryota</taxon>
        <taxon>Fungi</taxon>
        <taxon>Dikarya</taxon>
        <taxon>Ascomycota</taxon>
        <taxon>Pezizomycotina</taxon>
        <taxon>Dothideomycetes</taxon>
        <taxon>Pleosporomycetidae</taxon>
        <taxon>Pleosporales</taxon>
        <taxon>Massarineae</taxon>
        <taxon>Periconiaceae</taxon>
        <taxon>Periconia</taxon>
    </lineage>
</organism>
<accession>A0A9W4UAB5</accession>
<dbReference type="CDD" id="cd09630">
    <property type="entry name" value="CDH_like_cytochrome"/>
    <property type="match status" value="1"/>
</dbReference>
<dbReference type="InterPro" id="IPR015920">
    <property type="entry name" value="Cellobiose_DH-like_cyt"/>
</dbReference>
<dbReference type="InterPro" id="IPR005018">
    <property type="entry name" value="DOMON_domain"/>
</dbReference>
<reference evidence="5" key="1">
    <citation type="submission" date="2023-01" db="EMBL/GenBank/DDBJ databases">
        <authorList>
            <person name="Van Ghelder C."/>
            <person name="Rancurel C."/>
        </authorList>
    </citation>
    <scope>NUCLEOTIDE SEQUENCE</scope>
    <source>
        <strain evidence="5">CNCM I-4278</strain>
    </source>
</reference>
<feature type="domain" description="DOMON" evidence="4">
    <location>
        <begin position="98"/>
        <end position="178"/>
    </location>
</feature>
<dbReference type="PANTHER" id="PTHR47797">
    <property type="entry name" value="DEHYDROGENASE, PUTATIVE (AFU_ORTHOLOGUE AFUA_8G05805)-RELATED"/>
    <property type="match status" value="1"/>
</dbReference>
<name>A0A9W4UAB5_9PLEO</name>
<keyword evidence="2" id="KW-0812">Transmembrane</keyword>
<evidence type="ECO:0000313" key="6">
    <source>
        <dbReference type="Proteomes" id="UP001152607"/>
    </source>
</evidence>
<keyword evidence="2" id="KW-0472">Membrane</keyword>
<feature type="transmembrane region" description="Helical" evidence="2">
    <location>
        <begin position="258"/>
        <end position="280"/>
    </location>
</feature>
<feature type="compositionally biased region" description="Polar residues" evidence="1">
    <location>
        <begin position="222"/>
        <end position="239"/>
    </location>
</feature>
<protein>
    <recommendedName>
        <fullName evidence="4">DOMON domain-containing protein</fullName>
    </recommendedName>
</protein>
<evidence type="ECO:0000256" key="3">
    <source>
        <dbReference type="SAM" id="SignalP"/>
    </source>
</evidence>
<feature type="region of interest" description="Disordered" evidence="1">
    <location>
        <begin position="324"/>
        <end position="356"/>
    </location>
</feature>
<evidence type="ECO:0000313" key="5">
    <source>
        <dbReference type="EMBL" id="CAI6332573.1"/>
    </source>
</evidence>
<feature type="compositionally biased region" description="Basic and acidic residues" evidence="1">
    <location>
        <begin position="339"/>
        <end position="356"/>
    </location>
</feature>
<dbReference type="Pfam" id="PF16010">
    <property type="entry name" value="CDH-cyt"/>
    <property type="match status" value="1"/>
</dbReference>
<proteinExistence type="predicted"/>
<gene>
    <name evidence="5" type="ORF">PDIGIT_LOCUS5598</name>
</gene>
<feature type="chain" id="PRO_5040852457" description="DOMON domain-containing protein" evidence="3">
    <location>
        <begin position="39"/>
        <end position="356"/>
    </location>
</feature>
<dbReference type="CDD" id="cd12087">
    <property type="entry name" value="TM_EGFR-like"/>
    <property type="match status" value="1"/>
</dbReference>
<dbReference type="Proteomes" id="UP001152607">
    <property type="component" value="Unassembled WGS sequence"/>
</dbReference>
<sequence length="356" mass="37472">MDEIAALSNFVFSRAKNWTISTMLRLSRLLFCATVTAAASTIFSSCKTNADNEGVGSSTSQFTGEVCFKVNVPDQTASSSDLGIVYIQISGTKQDLSWIGMGTGSSMSGSTMFIIYANGNGNVTLSTREAQGHFMPSYSGAIQAALLDGSGVSFGTLTANIRCEKCPVSQDKWIWAVAPGQAVKNGADRDTSIQQHSANGKLAVNIQNAKGGRDQNPFVGESTGSTPNDTSSNTPNGASSGAPPDTPAPTSKSLSGGAIAGIVVGAVMGLLVILGIFFVIRRRRQKAKSIPIEENQAEWEKPEIDGRSVPFIELPTGRDAHEIEAKPMDPVELPAGTSHDTHWGGETENRGDAPVR</sequence>
<evidence type="ECO:0000256" key="1">
    <source>
        <dbReference type="SAM" id="MobiDB-lite"/>
    </source>
</evidence>
<dbReference type="SMART" id="SM00664">
    <property type="entry name" value="DoH"/>
    <property type="match status" value="1"/>
</dbReference>
<dbReference type="PANTHER" id="PTHR47797:SF5">
    <property type="entry name" value="CELLOBIOSE DEHYDROGENASE CYTOCHROME DOMAIN-CONTAINING PROTEIN"/>
    <property type="match status" value="1"/>
</dbReference>
<dbReference type="Gene3D" id="2.60.40.1210">
    <property type="entry name" value="Cellobiose dehydrogenase, cytochrome domain"/>
    <property type="match status" value="1"/>
</dbReference>
<dbReference type="EMBL" id="CAOQHR010000003">
    <property type="protein sequence ID" value="CAI6332573.1"/>
    <property type="molecule type" value="Genomic_DNA"/>
</dbReference>
<keyword evidence="6" id="KW-1185">Reference proteome</keyword>